<dbReference type="Proteomes" id="UP001597214">
    <property type="component" value="Unassembled WGS sequence"/>
</dbReference>
<dbReference type="PANTHER" id="PTHR30349">
    <property type="entry name" value="PHAGE INTEGRASE-RELATED"/>
    <property type="match status" value="1"/>
</dbReference>
<name>A0ABW4LJK2_9BACI</name>
<organism evidence="5 6">
    <name type="scientific">Bacillus salitolerans</name>
    <dbReference type="NCBI Taxonomy" id="1437434"/>
    <lineage>
        <taxon>Bacteria</taxon>
        <taxon>Bacillati</taxon>
        <taxon>Bacillota</taxon>
        <taxon>Bacilli</taxon>
        <taxon>Bacillales</taxon>
        <taxon>Bacillaceae</taxon>
        <taxon>Bacillus</taxon>
    </lineage>
</organism>
<dbReference type="InterPro" id="IPR013762">
    <property type="entry name" value="Integrase-like_cat_sf"/>
</dbReference>
<evidence type="ECO:0000313" key="6">
    <source>
        <dbReference type="Proteomes" id="UP001597214"/>
    </source>
</evidence>
<dbReference type="Pfam" id="PF00589">
    <property type="entry name" value="Phage_integrase"/>
    <property type="match status" value="1"/>
</dbReference>
<gene>
    <name evidence="5" type="ORF">ACFSCX_02245</name>
</gene>
<dbReference type="PANTHER" id="PTHR30349:SF41">
    <property type="entry name" value="INTEGRASE_RECOMBINASE PROTEIN MJ0367-RELATED"/>
    <property type="match status" value="1"/>
</dbReference>
<protein>
    <submittedName>
        <fullName evidence="5">Tyrosine-type recombinase/integrase</fullName>
    </submittedName>
</protein>
<dbReference type="InterPro" id="IPR002104">
    <property type="entry name" value="Integrase_catalytic"/>
</dbReference>
<dbReference type="InterPro" id="IPR011010">
    <property type="entry name" value="DNA_brk_join_enz"/>
</dbReference>
<sequence>METNLINKQGYYDDFSQPEIKLNNFHEFPVEYLDFLDSISNLKVGTYRLYFYELKKLFSFIKEQFNITEINDFKLEFITSFEQVIKQAIDTNKITRRIGISRIRRVQSFLKFLSTQNKISFIYQHNIPINAKDKNMRRFENKNVPSKIIEFLKDLENRNYSNVNYYQKRLLYYYKFLLQNNYLSDFNTDYIASENLERFHYYLDHKVNLENLERSSALLYLRAIKLYIEYVNRGKVYKESYTIPERFRVKANRSNEYVPSQEIVRILQNISNHSKYPLRDISIALLVIDTGCRPIEIINMEMESVLISERCVLLKSKKSGQRKLKINPFAFSYLYEYFKQRSRIIGQHSALFLNKYNKPLNINAINSIFYKANLRLYKASKYSPKALRHSYITNALDNNNSFEQVSKAVGHKHFVSTLIYLERSTKRLLSNSLPHDPYEYLFKEE</sequence>
<dbReference type="InterPro" id="IPR050090">
    <property type="entry name" value="Tyrosine_recombinase_XerCD"/>
</dbReference>
<accession>A0ABW4LJK2</accession>
<dbReference type="CDD" id="cd00397">
    <property type="entry name" value="DNA_BRE_C"/>
    <property type="match status" value="1"/>
</dbReference>
<dbReference type="RefSeq" id="WP_377926474.1">
    <property type="nucleotide sequence ID" value="NZ_JBHUEM010000003.1"/>
</dbReference>
<comment type="caution">
    <text evidence="5">The sequence shown here is derived from an EMBL/GenBank/DDBJ whole genome shotgun (WGS) entry which is preliminary data.</text>
</comment>
<dbReference type="Gene3D" id="1.10.443.10">
    <property type="entry name" value="Intergrase catalytic core"/>
    <property type="match status" value="1"/>
</dbReference>
<evidence type="ECO:0000256" key="1">
    <source>
        <dbReference type="ARBA" id="ARBA00008857"/>
    </source>
</evidence>
<keyword evidence="3" id="KW-0233">DNA recombination</keyword>
<reference evidence="6" key="1">
    <citation type="journal article" date="2019" name="Int. J. Syst. Evol. Microbiol.">
        <title>The Global Catalogue of Microorganisms (GCM) 10K type strain sequencing project: providing services to taxonomists for standard genome sequencing and annotation.</title>
        <authorList>
            <consortium name="The Broad Institute Genomics Platform"/>
            <consortium name="The Broad Institute Genome Sequencing Center for Infectious Disease"/>
            <person name="Wu L."/>
            <person name="Ma J."/>
        </authorList>
    </citation>
    <scope>NUCLEOTIDE SEQUENCE [LARGE SCALE GENOMIC DNA]</scope>
    <source>
        <strain evidence="6">CCUG 49339</strain>
    </source>
</reference>
<dbReference type="SUPFAM" id="SSF56349">
    <property type="entry name" value="DNA breaking-rejoining enzymes"/>
    <property type="match status" value="1"/>
</dbReference>
<evidence type="ECO:0000256" key="3">
    <source>
        <dbReference type="ARBA" id="ARBA00023172"/>
    </source>
</evidence>
<comment type="similarity">
    <text evidence="1">Belongs to the 'phage' integrase family.</text>
</comment>
<proteinExistence type="inferred from homology"/>
<evidence type="ECO:0000313" key="5">
    <source>
        <dbReference type="EMBL" id="MFD1735375.1"/>
    </source>
</evidence>
<evidence type="ECO:0000259" key="4">
    <source>
        <dbReference type="PROSITE" id="PS51898"/>
    </source>
</evidence>
<keyword evidence="2" id="KW-0238">DNA-binding</keyword>
<feature type="domain" description="Tyr recombinase" evidence="4">
    <location>
        <begin position="253"/>
        <end position="434"/>
    </location>
</feature>
<dbReference type="EMBL" id="JBHUEM010000003">
    <property type="protein sequence ID" value="MFD1735375.1"/>
    <property type="molecule type" value="Genomic_DNA"/>
</dbReference>
<keyword evidence="6" id="KW-1185">Reference proteome</keyword>
<evidence type="ECO:0000256" key="2">
    <source>
        <dbReference type="ARBA" id="ARBA00023125"/>
    </source>
</evidence>
<dbReference type="PROSITE" id="PS51898">
    <property type="entry name" value="TYR_RECOMBINASE"/>
    <property type="match status" value="1"/>
</dbReference>